<gene>
    <name evidence="1" type="ORF">APHIGO_LOCUS5193</name>
</gene>
<evidence type="ECO:0000313" key="2">
    <source>
        <dbReference type="Proteomes" id="UP001154329"/>
    </source>
</evidence>
<protein>
    <submittedName>
        <fullName evidence="1">Uncharacterized protein</fullName>
    </submittedName>
</protein>
<organism evidence="1 2">
    <name type="scientific">Aphis gossypii</name>
    <name type="common">Cotton aphid</name>
    <dbReference type="NCBI Taxonomy" id="80765"/>
    <lineage>
        <taxon>Eukaryota</taxon>
        <taxon>Metazoa</taxon>
        <taxon>Ecdysozoa</taxon>
        <taxon>Arthropoda</taxon>
        <taxon>Hexapoda</taxon>
        <taxon>Insecta</taxon>
        <taxon>Pterygota</taxon>
        <taxon>Neoptera</taxon>
        <taxon>Paraneoptera</taxon>
        <taxon>Hemiptera</taxon>
        <taxon>Sternorrhyncha</taxon>
        <taxon>Aphidomorpha</taxon>
        <taxon>Aphidoidea</taxon>
        <taxon>Aphididae</taxon>
        <taxon>Aphidini</taxon>
        <taxon>Aphis</taxon>
        <taxon>Aphis</taxon>
    </lineage>
</organism>
<proteinExistence type="predicted"/>
<accession>A0A9P0J2F0</accession>
<name>A0A9P0J2F0_APHGO</name>
<reference evidence="1" key="2">
    <citation type="submission" date="2022-10" db="EMBL/GenBank/DDBJ databases">
        <authorList>
            <consortium name="ENA_rothamsted_submissions"/>
            <consortium name="culmorum"/>
            <person name="King R."/>
        </authorList>
    </citation>
    <scope>NUCLEOTIDE SEQUENCE</scope>
</reference>
<reference evidence="1" key="1">
    <citation type="submission" date="2022-02" db="EMBL/GenBank/DDBJ databases">
        <authorList>
            <person name="King R."/>
        </authorList>
    </citation>
    <scope>NUCLEOTIDE SEQUENCE</scope>
</reference>
<dbReference type="EMBL" id="OU899035">
    <property type="protein sequence ID" value="CAH1723517.1"/>
    <property type="molecule type" value="Genomic_DNA"/>
</dbReference>
<sequence length="197" mass="22267">MEDNTKQINNSIASGPRWIYPPWSGRSDSTEITEKDSKPDVLMIKKPELLSLKCRNLEKVQASESTVDIKIKEPKVEEALQIINNVSSDNYTREHVQLSDLKVYLNVPINEIGAFMSPTNMSSDENNIEIINVSSISDDLKNAEGQSMHAGRRVRYRNDYTHYTMIVLGVMLSSQKNPLLDNPDLTPFPVCIREGIT</sequence>
<dbReference type="Proteomes" id="UP001154329">
    <property type="component" value="Chromosome 2"/>
</dbReference>
<evidence type="ECO:0000313" key="1">
    <source>
        <dbReference type="EMBL" id="CAH1723517.1"/>
    </source>
</evidence>
<dbReference type="AlphaFoldDB" id="A0A9P0J2F0"/>
<keyword evidence="2" id="KW-1185">Reference proteome</keyword>